<dbReference type="InParanoid" id="A0A0C2Z5C5"/>
<sequence length="121" mass="13282">MSSKRKHSSQTATDSQFTVEDDAVSSQVKHQRPVHPVGSEPSPLAADTELGGQTRRSSRTGKGSGRQLQQLHNLERLQTAKHLRLSRCNLDMATQGQMVNPMAPDHCSDNDKASQILPWAP</sequence>
<proteinExistence type="predicted"/>
<feature type="region of interest" description="Disordered" evidence="1">
    <location>
        <begin position="1"/>
        <end position="72"/>
    </location>
</feature>
<name>A0A0C2Z5C5_9AGAM</name>
<evidence type="ECO:0000256" key="1">
    <source>
        <dbReference type="SAM" id="MobiDB-lite"/>
    </source>
</evidence>
<protein>
    <submittedName>
        <fullName evidence="2">Uncharacterized protein</fullName>
    </submittedName>
</protein>
<feature type="region of interest" description="Disordered" evidence="1">
    <location>
        <begin position="100"/>
        <end position="121"/>
    </location>
</feature>
<dbReference type="Proteomes" id="UP000053989">
    <property type="component" value="Unassembled WGS sequence"/>
</dbReference>
<reference evidence="3" key="2">
    <citation type="submission" date="2015-01" db="EMBL/GenBank/DDBJ databases">
        <title>Evolutionary Origins and Diversification of the Mycorrhizal Mutualists.</title>
        <authorList>
            <consortium name="DOE Joint Genome Institute"/>
            <consortium name="Mycorrhizal Genomics Consortium"/>
            <person name="Kohler A."/>
            <person name="Kuo A."/>
            <person name="Nagy L.G."/>
            <person name="Floudas D."/>
            <person name="Copeland A."/>
            <person name="Barry K.W."/>
            <person name="Cichocki N."/>
            <person name="Veneault-Fourrey C."/>
            <person name="LaButti K."/>
            <person name="Lindquist E.A."/>
            <person name="Lipzen A."/>
            <person name="Lundell T."/>
            <person name="Morin E."/>
            <person name="Murat C."/>
            <person name="Riley R."/>
            <person name="Ohm R."/>
            <person name="Sun H."/>
            <person name="Tunlid A."/>
            <person name="Henrissat B."/>
            <person name="Grigoriev I.V."/>
            <person name="Hibbett D.S."/>
            <person name="Martin F."/>
        </authorList>
    </citation>
    <scope>NUCLEOTIDE SEQUENCE [LARGE SCALE GENOMIC DNA]</scope>
    <source>
        <strain evidence="3">Foug A</strain>
    </source>
</reference>
<dbReference type="AlphaFoldDB" id="A0A0C2Z5C5"/>
<dbReference type="OrthoDB" id="10638817at2759"/>
<accession>A0A0C2Z5C5</accession>
<dbReference type="EMBL" id="KN822105">
    <property type="protein sequence ID" value="KIM57138.1"/>
    <property type="molecule type" value="Genomic_DNA"/>
</dbReference>
<evidence type="ECO:0000313" key="2">
    <source>
        <dbReference type="EMBL" id="KIM57138.1"/>
    </source>
</evidence>
<organism evidence="2 3">
    <name type="scientific">Scleroderma citrinum Foug A</name>
    <dbReference type="NCBI Taxonomy" id="1036808"/>
    <lineage>
        <taxon>Eukaryota</taxon>
        <taxon>Fungi</taxon>
        <taxon>Dikarya</taxon>
        <taxon>Basidiomycota</taxon>
        <taxon>Agaricomycotina</taxon>
        <taxon>Agaricomycetes</taxon>
        <taxon>Agaricomycetidae</taxon>
        <taxon>Boletales</taxon>
        <taxon>Sclerodermatineae</taxon>
        <taxon>Sclerodermataceae</taxon>
        <taxon>Scleroderma</taxon>
    </lineage>
</organism>
<keyword evidence="3" id="KW-1185">Reference proteome</keyword>
<gene>
    <name evidence="2" type="ORF">SCLCIDRAFT_29084</name>
</gene>
<feature type="compositionally biased region" description="Polar residues" evidence="1">
    <location>
        <begin position="9"/>
        <end position="28"/>
    </location>
</feature>
<reference evidence="2 3" key="1">
    <citation type="submission" date="2014-04" db="EMBL/GenBank/DDBJ databases">
        <authorList>
            <consortium name="DOE Joint Genome Institute"/>
            <person name="Kuo A."/>
            <person name="Kohler A."/>
            <person name="Nagy L.G."/>
            <person name="Floudas D."/>
            <person name="Copeland A."/>
            <person name="Barry K.W."/>
            <person name="Cichocki N."/>
            <person name="Veneault-Fourrey C."/>
            <person name="LaButti K."/>
            <person name="Lindquist E.A."/>
            <person name="Lipzen A."/>
            <person name="Lundell T."/>
            <person name="Morin E."/>
            <person name="Murat C."/>
            <person name="Sun H."/>
            <person name="Tunlid A."/>
            <person name="Henrissat B."/>
            <person name="Grigoriev I.V."/>
            <person name="Hibbett D.S."/>
            <person name="Martin F."/>
            <person name="Nordberg H.P."/>
            <person name="Cantor M.N."/>
            <person name="Hua S.X."/>
        </authorList>
    </citation>
    <scope>NUCLEOTIDE SEQUENCE [LARGE SCALE GENOMIC DNA]</scope>
    <source>
        <strain evidence="2 3">Foug A</strain>
    </source>
</reference>
<dbReference type="HOGENOM" id="CLU_2039428_0_0_1"/>
<evidence type="ECO:0000313" key="3">
    <source>
        <dbReference type="Proteomes" id="UP000053989"/>
    </source>
</evidence>